<evidence type="ECO:0000313" key="3">
    <source>
        <dbReference type="Proteomes" id="UP000823775"/>
    </source>
</evidence>
<protein>
    <submittedName>
        <fullName evidence="2">Uncharacterized protein</fullName>
    </submittedName>
</protein>
<dbReference type="Proteomes" id="UP000823775">
    <property type="component" value="Unassembled WGS sequence"/>
</dbReference>
<dbReference type="EMBL" id="JACEIK010000033">
    <property type="protein sequence ID" value="MCD7447345.1"/>
    <property type="molecule type" value="Genomic_DNA"/>
</dbReference>
<name>A0ABS8RL47_DATST</name>
<comment type="caution">
    <text evidence="2">The sequence shown here is derived from an EMBL/GenBank/DDBJ whole genome shotgun (WGS) entry which is preliminary data.</text>
</comment>
<proteinExistence type="predicted"/>
<gene>
    <name evidence="2" type="ORF">HAX54_027209</name>
</gene>
<keyword evidence="3" id="KW-1185">Reference proteome</keyword>
<keyword evidence="1" id="KW-1133">Transmembrane helix</keyword>
<feature type="transmembrane region" description="Helical" evidence="1">
    <location>
        <begin position="12"/>
        <end position="33"/>
    </location>
</feature>
<keyword evidence="1" id="KW-0472">Membrane</keyword>
<organism evidence="2 3">
    <name type="scientific">Datura stramonium</name>
    <name type="common">Jimsonweed</name>
    <name type="synonym">Common thornapple</name>
    <dbReference type="NCBI Taxonomy" id="4076"/>
    <lineage>
        <taxon>Eukaryota</taxon>
        <taxon>Viridiplantae</taxon>
        <taxon>Streptophyta</taxon>
        <taxon>Embryophyta</taxon>
        <taxon>Tracheophyta</taxon>
        <taxon>Spermatophyta</taxon>
        <taxon>Magnoliopsida</taxon>
        <taxon>eudicotyledons</taxon>
        <taxon>Gunneridae</taxon>
        <taxon>Pentapetalae</taxon>
        <taxon>asterids</taxon>
        <taxon>lamiids</taxon>
        <taxon>Solanales</taxon>
        <taxon>Solanaceae</taxon>
        <taxon>Solanoideae</taxon>
        <taxon>Datureae</taxon>
        <taxon>Datura</taxon>
    </lineage>
</organism>
<accession>A0ABS8RL47</accession>
<evidence type="ECO:0000256" key="1">
    <source>
        <dbReference type="SAM" id="Phobius"/>
    </source>
</evidence>
<keyword evidence="1" id="KW-0812">Transmembrane</keyword>
<evidence type="ECO:0000313" key="2">
    <source>
        <dbReference type="EMBL" id="MCD7447345.1"/>
    </source>
</evidence>
<reference evidence="2 3" key="1">
    <citation type="journal article" date="2021" name="BMC Genomics">
        <title>Datura genome reveals duplications of psychoactive alkaloid biosynthetic genes and high mutation rate following tissue culture.</title>
        <authorList>
            <person name="Rajewski A."/>
            <person name="Carter-House D."/>
            <person name="Stajich J."/>
            <person name="Litt A."/>
        </authorList>
    </citation>
    <scope>NUCLEOTIDE SEQUENCE [LARGE SCALE GENOMIC DNA]</scope>
    <source>
        <strain evidence="2">AR-01</strain>
    </source>
</reference>
<sequence length="217" mass="24444">MAYKLSYRPLRTTLSLSRLVVSIIVFMTIWAMLHLHSDMMSTEDYVESCKAILEYDLLRTSRLPKLRHPRLGRDTVIPTILQVVQNRSSAPPEKEGLVEVETINLDGIVPGITSNVSRSATREHASVTACYGGLLEISPKIGGGFAGVSVARCWGSALHTLGRRYLLWHVPTRQRAVLEQPACQWRCRRAGEAFWASSCRRLRVYSVSKPLLHQLME</sequence>